<keyword evidence="2" id="KW-0812">Transmembrane</keyword>
<dbReference type="Proteomes" id="UP000441754">
    <property type="component" value="Unassembled WGS sequence"/>
</dbReference>
<organism evidence="3 4">
    <name type="scientific">Larkinella terrae</name>
    <dbReference type="NCBI Taxonomy" id="2025311"/>
    <lineage>
        <taxon>Bacteria</taxon>
        <taxon>Pseudomonadati</taxon>
        <taxon>Bacteroidota</taxon>
        <taxon>Cytophagia</taxon>
        <taxon>Cytophagales</taxon>
        <taxon>Spirosomataceae</taxon>
        <taxon>Larkinella</taxon>
    </lineage>
</organism>
<evidence type="ECO:0000256" key="2">
    <source>
        <dbReference type="SAM" id="Phobius"/>
    </source>
</evidence>
<dbReference type="OrthoDB" id="1523584at2"/>
<accession>A0A7K0EPI8</accession>
<gene>
    <name evidence="3" type="ORF">GJJ30_19045</name>
</gene>
<feature type="compositionally biased region" description="Polar residues" evidence="1">
    <location>
        <begin position="157"/>
        <end position="170"/>
    </location>
</feature>
<evidence type="ECO:0000313" key="4">
    <source>
        <dbReference type="Proteomes" id="UP000441754"/>
    </source>
</evidence>
<dbReference type="AlphaFoldDB" id="A0A7K0EPI8"/>
<feature type="compositionally biased region" description="Polar residues" evidence="1">
    <location>
        <begin position="278"/>
        <end position="289"/>
    </location>
</feature>
<keyword evidence="2" id="KW-0472">Membrane</keyword>
<proteinExistence type="predicted"/>
<dbReference type="RefSeq" id="WP_154176773.1">
    <property type="nucleotide sequence ID" value="NZ_WJXZ01000012.1"/>
</dbReference>
<reference evidence="3 4" key="1">
    <citation type="journal article" date="2018" name="Antonie Van Leeuwenhoek">
        <title>Larkinella terrae sp. nov., isolated from soil on Jeju Island, South Korea.</title>
        <authorList>
            <person name="Ten L.N."/>
            <person name="Jeon J."/>
            <person name="Park S.J."/>
            <person name="Park S."/>
            <person name="Lee S.Y."/>
            <person name="Kim M.K."/>
            <person name="Jung H.Y."/>
        </authorList>
    </citation>
    <scope>NUCLEOTIDE SEQUENCE [LARGE SCALE GENOMIC DNA]</scope>
    <source>
        <strain evidence="3 4">KCTC 52001</strain>
    </source>
</reference>
<sequence length="562" mass="61672">MASLQELPDDELDKLFRSSAEEFEPPYNPEDWNSLRQRLDDDDRSRFIYRFVYWGLPLLLLLLTTISLVVEPVVVRSAAKKPATHPEMVSAGKTGATQSASVEGNGRSAAGSVSAESGRSRRASEKTARPSVATNAEVGSAAGNNSREAEKPVDNRTVVNSKSETGSGTRLSKPVGSPDLVVENNAIPTKISARSLSKNRGRKPVRGENNRSGEAVSTLPVIEKTGSVRSETRKTVSGISKTGKIAYQDDPLAQPRLSGKTGDASPTGLSTDRPANPVSGSETPTSSNAGAGESTGDQTKEAPVLSSETRPFDLLGNLNFISARAPKKQPLPRLSELDLEPMLPPVGPRIVPPTIPVIGYPALSIRFIMAPDLNFVGDSPKAATDFEIGVVGEYRFARRFTIQSGVLRSVKKYNAPGKSYAKPPHWYGPMYESVDAVCTVLDIPVNLRFDVMVNQRRRWFVSAGLSSYIMQKERYEYNYPPGVMPNPGMTQYFSWSGKTGFHEWSHLNFSFGYERNFSSDGPLRRFSWQVEPFLKYARRSTLGYGKIRLTSAGVFFSLRYRL</sequence>
<keyword evidence="4" id="KW-1185">Reference proteome</keyword>
<feature type="compositionally biased region" description="Basic and acidic residues" evidence="1">
    <location>
        <begin position="118"/>
        <end position="128"/>
    </location>
</feature>
<protein>
    <recommendedName>
        <fullName evidence="5">Outer membrane beta-barrel protein</fullName>
    </recommendedName>
</protein>
<evidence type="ECO:0000313" key="3">
    <source>
        <dbReference type="EMBL" id="MRS63406.1"/>
    </source>
</evidence>
<keyword evidence="2" id="KW-1133">Transmembrane helix</keyword>
<dbReference type="EMBL" id="WJXZ01000012">
    <property type="protein sequence ID" value="MRS63406.1"/>
    <property type="molecule type" value="Genomic_DNA"/>
</dbReference>
<evidence type="ECO:0000256" key="1">
    <source>
        <dbReference type="SAM" id="MobiDB-lite"/>
    </source>
</evidence>
<evidence type="ECO:0008006" key="5">
    <source>
        <dbReference type="Google" id="ProtNLM"/>
    </source>
</evidence>
<feature type="compositionally biased region" description="Low complexity" evidence="1">
    <location>
        <begin position="106"/>
        <end position="117"/>
    </location>
</feature>
<feature type="region of interest" description="Disordered" evidence="1">
    <location>
        <begin position="78"/>
        <end position="306"/>
    </location>
</feature>
<name>A0A7K0EPI8_9BACT</name>
<comment type="caution">
    <text evidence="3">The sequence shown here is derived from an EMBL/GenBank/DDBJ whole genome shotgun (WGS) entry which is preliminary data.</text>
</comment>
<feature type="transmembrane region" description="Helical" evidence="2">
    <location>
        <begin position="47"/>
        <end position="70"/>
    </location>
</feature>